<dbReference type="InterPro" id="IPR010730">
    <property type="entry name" value="HET"/>
</dbReference>
<comment type="caution">
    <text evidence="2">The sequence shown here is derived from an EMBL/GenBank/DDBJ whole genome shotgun (WGS) entry which is preliminary data.</text>
</comment>
<protein>
    <submittedName>
        <fullName evidence="2">HET domain-containing protein</fullName>
    </submittedName>
</protein>
<evidence type="ECO:0000313" key="2">
    <source>
        <dbReference type="EMBL" id="MFC3141248.1"/>
    </source>
</evidence>
<dbReference type="RefSeq" id="WP_348408772.1">
    <property type="nucleotide sequence ID" value="NZ_JBHRTB010000004.1"/>
</dbReference>
<evidence type="ECO:0000259" key="1">
    <source>
        <dbReference type="Pfam" id="PF06985"/>
    </source>
</evidence>
<accession>A0ABV7GLV8</accession>
<dbReference type="EMBL" id="JBHRTB010000004">
    <property type="protein sequence ID" value="MFC3141248.1"/>
    <property type="molecule type" value="Genomic_DNA"/>
</dbReference>
<dbReference type="Proteomes" id="UP001595632">
    <property type="component" value="Unassembled WGS sequence"/>
</dbReference>
<dbReference type="PANTHER" id="PTHR24148">
    <property type="entry name" value="ANKYRIN REPEAT DOMAIN-CONTAINING PROTEIN 39 HOMOLOG-RELATED"/>
    <property type="match status" value="1"/>
</dbReference>
<keyword evidence="3" id="KW-1185">Reference proteome</keyword>
<gene>
    <name evidence="2" type="ORF">ACFOGP_00915</name>
</gene>
<dbReference type="PANTHER" id="PTHR24148:SF73">
    <property type="entry name" value="HET DOMAIN PROTEIN (AFU_ORTHOLOGUE AFUA_8G01020)"/>
    <property type="match status" value="1"/>
</dbReference>
<organism evidence="2 3">
    <name type="scientific">Psychromarinibacter halotolerans</name>
    <dbReference type="NCBI Taxonomy" id="1775175"/>
    <lineage>
        <taxon>Bacteria</taxon>
        <taxon>Pseudomonadati</taxon>
        <taxon>Pseudomonadota</taxon>
        <taxon>Alphaproteobacteria</taxon>
        <taxon>Rhodobacterales</taxon>
        <taxon>Paracoccaceae</taxon>
        <taxon>Psychromarinibacter</taxon>
    </lineage>
</organism>
<sequence>MFRLLEPENQSTPPDAPSIVMFGKRWVICEYAQIADAPTYTCLSYAWGEEKVRNSLNEGPEISARTVPSLRAAVASSQSQSCWSDNIKFSHRGEADKEEAAQRAALKASRAFWIDAFCVPPYDPDRAACLQEMGRIFSAAFQVIVVLTSQCSSAIKRVSHTEGIEPCELLSLEREDWVSRTWTYQEAVNSRALYFSVEDEENLIVSGNDFLRTIVYAIEKYKEFHEFNNIAWVQTHPGLNNLEMLLADYLIADYTDRSAYQVMSVMGHRISERPEDFFYAMIGSITTASSILEVGETLPPAEYFMSVCEQKGDFSFIYNTAPRSEIDGQGWRPLEEKFSAVLPGLIIFGSGEAGVRETKYLKLENMFRPIPGAIAADGLKAASWFMGPQSEGLLSDAVASGVLKRLRVLGFTGCGEYLEFETGFFFPQSKPQLSEGLFVAISCEINWVTGGPGLLLRSNSSDVNDFVDVGAFVGRNPKSGQEIKVR</sequence>
<evidence type="ECO:0000313" key="3">
    <source>
        <dbReference type="Proteomes" id="UP001595632"/>
    </source>
</evidence>
<name>A0ABV7GLV8_9RHOB</name>
<feature type="domain" description="Heterokaryon incompatibility" evidence="1">
    <location>
        <begin position="40"/>
        <end position="179"/>
    </location>
</feature>
<dbReference type="InterPro" id="IPR052895">
    <property type="entry name" value="HetReg/Transcr_Mod"/>
</dbReference>
<dbReference type="Pfam" id="PF06985">
    <property type="entry name" value="HET"/>
    <property type="match status" value="1"/>
</dbReference>
<proteinExistence type="predicted"/>
<reference evidence="3" key="1">
    <citation type="journal article" date="2019" name="Int. J. Syst. Evol. Microbiol.">
        <title>The Global Catalogue of Microorganisms (GCM) 10K type strain sequencing project: providing services to taxonomists for standard genome sequencing and annotation.</title>
        <authorList>
            <consortium name="The Broad Institute Genomics Platform"/>
            <consortium name="The Broad Institute Genome Sequencing Center for Infectious Disease"/>
            <person name="Wu L."/>
            <person name="Ma J."/>
        </authorList>
    </citation>
    <scope>NUCLEOTIDE SEQUENCE [LARGE SCALE GENOMIC DNA]</scope>
    <source>
        <strain evidence="3">KCTC 52366</strain>
    </source>
</reference>